<keyword evidence="2 6" id="KW-0479">Metal-binding</keyword>
<dbReference type="Proteomes" id="UP000224182">
    <property type="component" value="Unassembled WGS sequence"/>
</dbReference>
<dbReference type="PANTHER" id="PTHR11804">
    <property type="entry name" value="PROTEASE M3 THIMET OLIGOPEPTIDASE-RELATED"/>
    <property type="match status" value="1"/>
</dbReference>
<dbReference type="AlphaFoldDB" id="A0A2C6BPN5"/>
<dbReference type="InterPro" id="IPR011976">
    <property type="entry name" value="Pept_M3B_oligopep-rel"/>
</dbReference>
<dbReference type="InterPro" id="IPR001567">
    <property type="entry name" value="Pept_M3A_M3B_dom"/>
</dbReference>
<evidence type="ECO:0000256" key="2">
    <source>
        <dbReference type="ARBA" id="ARBA00022723"/>
    </source>
</evidence>
<feature type="domain" description="Peptidase M3A/M3B catalytic" evidence="7">
    <location>
        <begin position="164"/>
        <end position="546"/>
    </location>
</feature>
<dbReference type="Pfam" id="PF01432">
    <property type="entry name" value="Peptidase_M3"/>
    <property type="match status" value="1"/>
</dbReference>
<dbReference type="RefSeq" id="WP_098973781.1">
    <property type="nucleotide sequence ID" value="NZ_CP077115.1"/>
</dbReference>
<comment type="similarity">
    <text evidence="6">Belongs to the peptidase M3 family.</text>
</comment>
<comment type="caution">
    <text evidence="8">The sequence shown here is derived from an EMBL/GenBank/DDBJ whole genome shotgun (WGS) entry which is preliminary data.</text>
</comment>
<dbReference type="PANTHER" id="PTHR11804:SF28">
    <property type="entry name" value="OLIGOENDOPEPTIDASE F"/>
    <property type="match status" value="1"/>
</dbReference>
<keyword evidence="4 6" id="KW-0862">Zinc</keyword>
<evidence type="ECO:0000256" key="3">
    <source>
        <dbReference type="ARBA" id="ARBA00022801"/>
    </source>
</evidence>
<sequence length="560" mass="66108">MKFKDMPYARPDMEKVKKIFKVTKEKIENANSPLEQIKIIEEFANFKKDLYTNIEIANIRLSVDTTDEFYENENNFLDENKPIIETLNTEVSRAIYNSKFRDELEKKFGKHYFKLLECKLVLNEKAIPFMQKENALSTKYDKIIANSKIIFRGKEYTVSQMPPLLQNPDREFRKEAYQARAKFFEEHQEEFDNIYDEMVKVRTEMAHALGYENYVDLQYKLLNRTDYNHKDVAKYREKVLKTLTPLAVKIREVQAERLGVKDFKYFDEACDFKDGNSNPNGDVDFIVKNAQKMYSELSPETGKFFDFMIENELMDLVAKPKKRVGGYCTSLDKYKSPFIFSNFNGTKGDIDVITHEAGHAFQCYMSQYQLLPEYVWPTYESAEIHSMSMEFLTWPWMELFFGENANKFKYSALKGALTFIPYGVTIDHFQHYVYENPNATPAERRKKYHELELMYKPDLDYDNDFYDSGAFWFAQGHVFWAPFYYIDYTLAQVCAFQYLLKYLDNKEETLKEYITLCKAGGSESFFDLIEVGKLKNPMNTNILEEIAPKLEELLKNIEVQ</sequence>
<dbReference type="Gene3D" id="1.10.1370.30">
    <property type="match status" value="1"/>
</dbReference>
<evidence type="ECO:0000256" key="1">
    <source>
        <dbReference type="ARBA" id="ARBA00022670"/>
    </source>
</evidence>
<gene>
    <name evidence="8" type="ORF">CBG54_03730</name>
</gene>
<comment type="cofactor">
    <cofactor evidence="6">
        <name>Zn(2+)</name>
        <dbReference type="ChEBI" id="CHEBI:29105"/>
    </cofactor>
    <text evidence="6">Binds 1 zinc ion.</text>
</comment>
<dbReference type="InterPro" id="IPR045090">
    <property type="entry name" value="Pept_M3A_M3B"/>
</dbReference>
<evidence type="ECO:0000313" key="8">
    <source>
        <dbReference type="EMBL" id="PHI06201.1"/>
    </source>
</evidence>
<dbReference type="GO" id="GO:0046872">
    <property type="term" value="F:metal ion binding"/>
    <property type="evidence" value="ECO:0007669"/>
    <property type="project" value="UniProtKB-UniRule"/>
</dbReference>
<dbReference type="GO" id="GO:0004222">
    <property type="term" value="F:metalloendopeptidase activity"/>
    <property type="evidence" value="ECO:0007669"/>
    <property type="project" value="InterPro"/>
</dbReference>
<evidence type="ECO:0000313" key="9">
    <source>
        <dbReference type="Proteomes" id="UP000224182"/>
    </source>
</evidence>
<keyword evidence="3 6" id="KW-0378">Hydrolase</keyword>
<dbReference type="GO" id="GO:0006518">
    <property type="term" value="P:peptide metabolic process"/>
    <property type="evidence" value="ECO:0007669"/>
    <property type="project" value="TreeGrafter"/>
</dbReference>
<dbReference type="CDD" id="cd09606">
    <property type="entry name" value="M3B_PepF"/>
    <property type="match status" value="1"/>
</dbReference>
<dbReference type="NCBIfam" id="TIGR02289">
    <property type="entry name" value="M3_not_pepF"/>
    <property type="match status" value="1"/>
</dbReference>
<keyword evidence="5 6" id="KW-0482">Metalloprotease</keyword>
<name>A0A2C6BPN5_FUSNP</name>
<organism evidence="8 9">
    <name type="scientific">Fusobacterium nucleatum subsp. polymorphum</name>
    <name type="common">Fusobacterium polymorphum</name>
    <dbReference type="NCBI Taxonomy" id="76857"/>
    <lineage>
        <taxon>Bacteria</taxon>
        <taxon>Fusobacteriati</taxon>
        <taxon>Fusobacteriota</taxon>
        <taxon>Fusobacteriia</taxon>
        <taxon>Fusobacteriales</taxon>
        <taxon>Fusobacteriaceae</taxon>
        <taxon>Fusobacterium</taxon>
    </lineage>
</organism>
<accession>A0A2C6BPN5</accession>
<protein>
    <submittedName>
        <fullName evidence="8">M3 family oligoendopeptidase</fullName>
    </submittedName>
</protein>
<reference evidence="8 9" key="1">
    <citation type="submission" date="2017-06" db="EMBL/GenBank/DDBJ databases">
        <title>Draft genome sequence of Fusobacterium nucleatum subsp. polymorphum KCOM 1271 (=ChDC F305).</title>
        <authorList>
            <person name="Kook J.-K."/>
            <person name="Park S.-N."/>
            <person name="Lim Y.K."/>
            <person name="Roh H."/>
        </authorList>
    </citation>
    <scope>NUCLEOTIDE SEQUENCE [LARGE SCALE GENOMIC DNA]</scope>
    <source>
        <strain evidence="9">KCOM 1271 (ChDC F305)</strain>
    </source>
</reference>
<evidence type="ECO:0000256" key="6">
    <source>
        <dbReference type="RuleBase" id="RU003435"/>
    </source>
</evidence>
<evidence type="ECO:0000256" key="5">
    <source>
        <dbReference type="ARBA" id="ARBA00023049"/>
    </source>
</evidence>
<evidence type="ECO:0000256" key="4">
    <source>
        <dbReference type="ARBA" id="ARBA00022833"/>
    </source>
</evidence>
<dbReference type="SUPFAM" id="SSF55486">
    <property type="entry name" value="Metalloproteases ('zincins'), catalytic domain"/>
    <property type="match status" value="1"/>
</dbReference>
<evidence type="ECO:0000259" key="7">
    <source>
        <dbReference type="Pfam" id="PF01432"/>
    </source>
</evidence>
<proteinExistence type="inferred from homology"/>
<dbReference type="GO" id="GO:0006508">
    <property type="term" value="P:proteolysis"/>
    <property type="evidence" value="ECO:0007669"/>
    <property type="project" value="UniProtKB-KW"/>
</dbReference>
<dbReference type="EMBL" id="NIRN01000001">
    <property type="protein sequence ID" value="PHI06201.1"/>
    <property type="molecule type" value="Genomic_DNA"/>
</dbReference>
<keyword evidence="1 6" id="KW-0645">Protease</keyword>